<protein>
    <submittedName>
        <fullName evidence="2">Uncharacterized protein</fullName>
    </submittedName>
</protein>
<reference evidence="3" key="1">
    <citation type="journal article" date="2014" name="Proc. Natl. Acad. Sci. U.S.A.">
        <title>Extensive sampling of basidiomycete genomes demonstrates inadequacy of the white-rot/brown-rot paradigm for wood decay fungi.</title>
        <authorList>
            <person name="Riley R."/>
            <person name="Salamov A.A."/>
            <person name="Brown D.W."/>
            <person name="Nagy L.G."/>
            <person name="Floudas D."/>
            <person name="Held B.W."/>
            <person name="Levasseur A."/>
            <person name="Lombard V."/>
            <person name="Morin E."/>
            <person name="Otillar R."/>
            <person name="Lindquist E.A."/>
            <person name="Sun H."/>
            <person name="LaButti K.M."/>
            <person name="Schmutz J."/>
            <person name="Jabbour D."/>
            <person name="Luo H."/>
            <person name="Baker S.E."/>
            <person name="Pisabarro A.G."/>
            <person name="Walton J.D."/>
            <person name="Blanchette R.A."/>
            <person name="Henrissat B."/>
            <person name="Martin F."/>
            <person name="Cullen D."/>
            <person name="Hibbett D.S."/>
            <person name="Grigoriev I.V."/>
        </authorList>
    </citation>
    <scope>NUCLEOTIDE SEQUENCE [LARGE SCALE GENOMIC DNA]</scope>
    <source>
        <strain evidence="3">PC15</strain>
    </source>
</reference>
<evidence type="ECO:0000256" key="1">
    <source>
        <dbReference type="SAM" id="MobiDB-lite"/>
    </source>
</evidence>
<dbReference type="OrthoDB" id="3070804at2759"/>
<evidence type="ECO:0000313" key="3">
    <source>
        <dbReference type="Proteomes" id="UP000027073"/>
    </source>
</evidence>
<feature type="region of interest" description="Disordered" evidence="1">
    <location>
        <begin position="198"/>
        <end position="222"/>
    </location>
</feature>
<proteinExistence type="predicted"/>
<organism evidence="2 3">
    <name type="scientific">Pleurotus ostreatus (strain PC15)</name>
    <name type="common">Oyster mushroom</name>
    <dbReference type="NCBI Taxonomy" id="1137138"/>
    <lineage>
        <taxon>Eukaryota</taxon>
        <taxon>Fungi</taxon>
        <taxon>Dikarya</taxon>
        <taxon>Basidiomycota</taxon>
        <taxon>Agaricomycotina</taxon>
        <taxon>Agaricomycetes</taxon>
        <taxon>Agaricomycetidae</taxon>
        <taxon>Agaricales</taxon>
        <taxon>Pleurotineae</taxon>
        <taxon>Pleurotaceae</taxon>
        <taxon>Pleurotus</taxon>
    </lineage>
</organism>
<accession>A0A067NM74</accession>
<sequence length="288" mass="32214">MASLQPSVPSIFHSFIKEQHNSTELVIWCPELGCVCTIAYPIASNGTRIVVGGIKDYLRQRGKSASVHETCTFCHFNPSRCGFFMNISQKRESASLSSKYEIISTAESPYPSPYNVKALAFALKNNGNMSFDSIVHFEGYIGSNGKQLSGPELARTPHGFQPRYPRWKELGQHVVKRIGKLKLIGPLVLPPIDCSEFHSSDAKDNNTTDYSPPSSPIPRKFQSQELSTSLQAVAGPSRLREEEDTITNDERDSLNQLMQGEGLTSWAWDGLVEKCDKCQWFFVYAHIF</sequence>
<dbReference type="AlphaFoldDB" id="A0A067NM74"/>
<dbReference type="InParanoid" id="A0A067NM74"/>
<name>A0A067NM74_PLEO1</name>
<dbReference type="VEuPathDB" id="FungiDB:PLEOSDRAFT_1106146"/>
<gene>
    <name evidence="2" type="ORF">PLEOSDRAFT_1106146</name>
</gene>
<evidence type="ECO:0000313" key="2">
    <source>
        <dbReference type="EMBL" id="KDQ25202.1"/>
    </source>
</evidence>
<dbReference type="Proteomes" id="UP000027073">
    <property type="component" value="Unassembled WGS sequence"/>
</dbReference>
<dbReference type="EMBL" id="KL198010">
    <property type="protein sequence ID" value="KDQ25202.1"/>
    <property type="molecule type" value="Genomic_DNA"/>
</dbReference>
<dbReference type="HOGENOM" id="CLU_1038919_0_0_1"/>